<dbReference type="RefSeq" id="WP_158060748.1">
    <property type="nucleotide sequence ID" value="NZ_CP044427.1"/>
</dbReference>
<keyword evidence="2" id="KW-1185">Reference proteome</keyword>
<dbReference type="AlphaFoldDB" id="A0A5J6V358"/>
<dbReference type="Gene3D" id="3.40.50.2000">
    <property type="entry name" value="Glycogen Phosphorylase B"/>
    <property type="match status" value="1"/>
</dbReference>
<sequence>MNDTRPSLLIISYSRLFRDARVLRQIRLFRDDYAVTTVGYGPAPEGVVAHHQVPDEIIYWHVDRKLVVARIYQRAFDTAPITRWAREQLVGQEYDVILANDLQPVPVAIEMRPRGGVHVDLHEYVTRQKEEVWRFRTFLAPYYGYLIKKWVRRANSVTTVGFKLAEQYEAEFGVPCGVVFNAPERRELTPGEVADPVRLVHAGGATPGRLEMMLAAVEQVQGGATLDLFLVDSGSGYAGSVRERYVDHPRIHVHDAVPTSELVNTLHRYDVGVHILAPVSFNHRYAMPNKIFDYVQARLGVLIGPSPEMAALVREHSVGWVSQGFTAADVARTIDGLTRDDVARAKGASDVAARVLCAEEQVAGWAEPVRALARKAG</sequence>
<organism evidence="1 2">
    <name type="scientific">Ornithinimicrobium pratense</name>
    <dbReference type="NCBI Taxonomy" id="2593973"/>
    <lineage>
        <taxon>Bacteria</taxon>
        <taxon>Bacillati</taxon>
        <taxon>Actinomycetota</taxon>
        <taxon>Actinomycetes</taxon>
        <taxon>Micrococcales</taxon>
        <taxon>Ornithinimicrobiaceae</taxon>
        <taxon>Ornithinimicrobium</taxon>
    </lineage>
</organism>
<accession>A0A5J6V358</accession>
<dbReference type="Proteomes" id="UP000326546">
    <property type="component" value="Chromosome"/>
</dbReference>
<reference evidence="1 2" key="1">
    <citation type="submission" date="2019-09" db="EMBL/GenBank/DDBJ databases">
        <title>Serinicoccus pratensis sp. nov., isolated from meadow soil.</title>
        <authorList>
            <person name="Zhang W."/>
        </authorList>
    </citation>
    <scope>NUCLEOTIDE SEQUENCE [LARGE SCALE GENOMIC DNA]</scope>
    <source>
        <strain evidence="1 2">W204</strain>
    </source>
</reference>
<dbReference type="SUPFAM" id="SSF53756">
    <property type="entry name" value="UDP-Glycosyltransferase/glycogen phosphorylase"/>
    <property type="match status" value="1"/>
</dbReference>
<dbReference type="KEGG" id="serw:FY030_06210"/>
<evidence type="ECO:0000313" key="1">
    <source>
        <dbReference type="EMBL" id="QFG68360.1"/>
    </source>
</evidence>
<gene>
    <name evidence="1" type="ORF">FY030_06210</name>
</gene>
<proteinExistence type="predicted"/>
<dbReference type="GO" id="GO:0016740">
    <property type="term" value="F:transferase activity"/>
    <property type="evidence" value="ECO:0007669"/>
    <property type="project" value="UniProtKB-KW"/>
</dbReference>
<dbReference type="OrthoDB" id="9813214at2"/>
<dbReference type="EMBL" id="CP044427">
    <property type="protein sequence ID" value="QFG68360.1"/>
    <property type="molecule type" value="Genomic_DNA"/>
</dbReference>
<name>A0A5J6V358_9MICO</name>
<keyword evidence="1" id="KW-0808">Transferase</keyword>
<evidence type="ECO:0000313" key="2">
    <source>
        <dbReference type="Proteomes" id="UP000326546"/>
    </source>
</evidence>
<protein>
    <submittedName>
        <fullName evidence="1">Glycosyltransferase family 4 protein</fullName>
    </submittedName>
</protein>